<dbReference type="Gene3D" id="3.40.630.30">
    <property type="match status" value="1"/>
</dbReference>
<accession>A0A9Q8YZY2</accession>
<dbReference type="EMBL" id="CP089274">
    <property type="protein sequence ID" value="USP73422.1"/>
    <property type="molecule type" value="Genomic_DNA"/>
</dbReference>
<keyword evidence="2" id="KW-0012">Acyltransferase</keyword>
<evidence type="ECO:0000256" key="3">
    <source>
        <dbReference type="ARBA" id="ARBA00038502"/>
    </source>
</evidence>
<dbReference type="OrthoDB" id="630895at2759"/>
<feature type="domain" description="N-acetyltransferase" evidence="5">
    <location>
        <begin position="38"/>
        <end position="204"/>
    </location>
</feature>
<feature type="compositionally biased region" description="Low complexity" evidence="4">
    <location>
        <begin position="1"/>
        <end position="17"/>
    </location>
</feature>
<evidence type="ECO:0000259" key="5">
    <source>
        <dbReference type="PROSITE" id="PS51186"/>
    </source>
</evidence>
<dbReference type="VEuPathDB" id="FungiDB:yc1106_00696"/>
<dbReference type="AlphaFoldDB" id="A0A9Q8YZY2"/>
<dbReference type="GO" id="GO:0016747">
    <property type="term" value="F:acyltransferase activity, transferring groups other than amino-acyl groups"/>
    <property type="evidence" value="ECO:0007669"/>
    <property type="project" value="InterPro"/>
</dbReference>
<dbReference type="InterPro" id="IPR016181">
    <property type="entry name" value="Acyl_CoA_acyltransferase"/>
</dbReference>
<name>A0A9Q8YZY2_CURCL</name>
<dbReference type="PANTHER" id="PTHR43792:SF8">
    <property type="entry name" value="[RIBOSOMAL PROTEIN US5]-ALANINE N-ACETYLTRANSFERASE"/>
    <property type="match status" value="1"/>
</dbReference>
<keyword evidence="1" id="KW-0808">Transferase</keyword>
<dbReference type="InterPro" id="IPR051531">
    <property type="entry name" value="N-acetyltransferase"/>
</dbReference>
<evidence type="ECO:0000313" key="6">
    <source>
        <dbReference type="EMBL" id="USP73422.1"/>
    </source>
</evidence>
<evidence type="ECO:0000256" key="4">
    <source>
        <dbReference type="SAM" id="MobiDB-lite"/>
    </source>
</evidence>
<organism evidence="6 7">
    <name type="scientific">Curvularia clavata</name>
    <dbReference type="NCBI Taxonomy" id="95742"/>
    <lineage>
        <taxon>Eukaryota</taxon>
        <taxon>Fungi</taxon>
        <taxon>Dikarya</taxon>
        <taxon>Ascomycota</taxon>
        <taxon>Pezizomycotina</taxon>
        <taxon>Dothideomycetes</taxon>
        <taxon>Pleosporomycetidae</taxon>
        <taxon>Pleosporales</taxon>
        <taxon>Pleosporineae</taxon>
        <taxon>Pleosporaceae</taxon>
        <taxon>Curvularia</taxon>
    </lineage>
</organism>
<sequence>MADQPTPTQSTTMQTQSENLAAPESATYPTPIITTSRLIIRPMHLPDAASTSQNADNPLVAKYMSLSFPSPYTLERAEEWINMNTALPYQEAFVICERSSPHIVIGGIGMKTGADVYARTGEVGYWMSQAYWGKGYMTEALGGFVRWVFENWNKNGQRVTRICGNVFSSNVGSMRCFEKCGFAHEGVMKGHAEKHGVVMDVHIFGLTKLDWEKRMNEASTN</sequence>
<keyword evidence="7" id="KW-1185">Reference proteome</keyword>
<dbReference type="Proteomes" id="UP001056012">
    <property type="component" value="Chromosome 1"/>
</dbReference>
<gene>
    <name evidence="6" type="ORF">yc1106_00696</name>
</gene>
<evidence type="ECO:0000256" key="2">
    <source>
        <dbReference type="ARBA" id="ARBA00023315"/>
    </source>
</evidence>
<dbReference type="InterPro" id="IPR000182">
    <property type="entry name" value="GNAT_dom"/>
</dbReference>
<evidence type="ECO:0000313" key="7">
    <source>
        <dbReference type="Proteomes" id="UP001056012"/>
    </source>
</evidence>
<dbReference type="PROSITE" id="PS51186">
    <property type="entry name" value="GNAT"/>
    <property type="match status" value="1"/>
</dbReference>
<dbReference type="SUPFAM" id="SSF55729">
    <property type="entry name" value="Acyl-CoA N-acyltransferases (Nat)"/>
    <property type="match status" value="1"/>
</dbReference>
<dbReference type="PANTHER" id="PTHR43792">
    <property type="entry name" value="GNAT FAMILY, PUTATIVE (AFU_ORTHOLOGUE AFUA_3G00765)-RELATED-RELATED"/>
    <property type="match status" value="1"/>
</dbReference>
<evidence type="ECO:0000256" key="1">
    <source>
        <dbReference type="ARBA" id="ARBA00022679"/>
    </source>
</evidence>
<proteinExistence type="inferred from homology"/>
<reference evidence="6" key="1">
    <citation type="submission" date="2021-12" db="EMBL/GenBank/DDBJ databases">
        <title>Curvularia clavata genome.</title>
        <authorList>
            <person name="Cao Y."/>
        </authorList>
    </citation>
    <scope>NUCLEOTIDE SEQUENCE</scope>
    <source>
        <strain evidence="6">Yc1106</strain>
    </source>
</reference>
<comment type="similarity">
    <text evidence="3">Belongs to the acetyltransferase family. RimJ subfamily.</text>
</comment>
<feature type="region of interest" description="Disordered" evidence="4">
    <location>
        <begin position="1"/>
        <end position="26"/>
    </location>
</feature>
<protein>
    <recommendedName>
        <fullName evidence="5">N-acetyltransferase domain-containing protein</fullName>
    </recommendedName>
</protein>
<dbReference type="Pfam" id="PF13302">
    <property type="entry name" value="Acetyltransf_3"/>
    <property type="match status" value="1"/>
</dbReference>